<evidence type="ECO:0000313" key="4">
    <source>
        <dbReference type="Proteomes" id="UP001347796"/>
    </source>
</evidence>
<dbReference type="Pfam" id="PF16029">
    <property type="entry name" value="DUF4787"/>
    <property type="match status" value="1"/>
</dbReference>
<gene>
    <name evidence="2" type="ORF">SNE40_017537</name>
    <name evidence="3" type="ORF">SNE40_017538</name>
</gene>
<dbReference type="EMBL" id="JAZGQO010000011">
    <property type="protein sequence ID" value="KAK6174218.1"/>
    <property type="molecule type" value="Genomic_DNA"/>
</dbReference>
<evidence type="ECO:0000313" key="2">
    <source>
        <dbReference type="EMBL" id="KAK6174218.1"/>
    </source>
</evidence>
<dbReference type="EMBL" id="JAZGQO010000011">
    <property type="protein sequence ID" value="KAK6174219.1"/>
    <property type="molecule type" value="Genomic_DNA"/>
</dbReference>
<dbReference type="PANTHER" id="PTHR35455">
    <property type="entry name" value="UNNAMED PRODUCT"/>
    <property type="match status" value="1"/>
</dbReference>
<evidence type="ECO:0000256" key="1">
    <source>
        <dbReference type="SAM" id="SignalP"/>
    </source>
</evidence>
<accession>A0AAN8JHX1</accession>
<name>A0AAN8JHX1_PATCE</name>
<keyword evidence="4" id="KW-1185">Reference proteome</keyword>
<sequence length="110" mass="12816">MSRRIISSLLVAVLLVDIFVITEAATYQFKRYTFKKKRDDKKYKYAKQRAEVLPECQGLFGLEHTKCLRKAISPRCYNELYGADELEEGEIDVRFNSFKGCLSQEAMESF</sequence>
<keyword evidence="1" id="KW-0732">Signal</keyword>
<dbReference type="InterPro" id="IPR031985">
    <property type="entry name" value="DUF4787"/>
</dbReference>
<proteinExistence type="predicted"/>
<organism evidence="2 4">
    <name type="scientific">Patella caerulea</name>
    <name type="common">Rayed Mediterranean limpet</name>
    <dbReference type="NCBI Taxonomy" id="87958"/>
    <lineage>
        <taxon>Eukaryota</taxon>
        <taxon>Metazoa</taxon>
        <taxon>Spiralia</taxon>
        <taxon>Lophotrochozoa</taxon>
        <taxon>Mollusca</taxon>
        <taxon>Gastropoda</taxon>
        <taxon>Patellogastropoda</taxon>
        <taxon>Patelloidea</taxon>
        <taxon>Patellidae</taxon>
        <taxon>Patella</taxon>
    </lineage>
</organism>
<dbReference type="Proteomes" id="UP001347796">
    <property type="component" value="Unassembled WGS sequence"/>
</dbReference>
<reference evidence="2 4" key="1">
    <citation type="submission" date="2024-01" db="EMBL/GenBank/DDBJ databases">
        <title>The genome of the rayed Mediterranean limpet Patella caerulea (Linnaeus, 1758).</title>
        <authorList>
            <person name="Anh-Thu Weber A."/>
            <person name="Halstead-Nussloch G."/>
        </authorList>
    </citation>
    <scope>NUCLEOTIDE SEQUENCE [LARGE SCALE GENOMIC DNA]</scope>
    <source>
        <strain evidence="2">AATW-2023a</strain>
        <tissue evidence="2">Whole specimen</tissue>
    </source>
</reference>
<dbReference type="PANTHER" id="PTHR35455:SF1">
    <property type="entry name" value="AGAP005842-PA"/>
    <property type="match status" value="1"/>
</dbReference>
<feature type="chain" id="PRO_5044710918" evidence="1">
    <location>
        <begin position="25"/>
        <end position="110"/>
    </location>
</feature>
<dbReference type="AlphaFoldDB" id="A0AAN8JHX1"/>
<comment type="caution">
    <text evidence="2">The sequence shown here is derived from an EMBL/GenBank/DDBJ whole genome shotgun (WGS) entry which is preliminary data.</text>
</comment>
<evidence type="ECO:0000313" key="3">
    <source>
        <dbReference type="EMBL" id="KAK6174219.1"/>
    </source>
</evidence>
<feature type="signal peptide" evidence="1">
    <location>
        <begin position="1"/>
        <end position="24"/>
    </location>
</feature>
<protein>
    <submittedName>
        <fullName evidence="2">Uncharacterized protein</fullName>
    </submittedName>
</protein>